<dbReference type="Proteomes" id="UP000499080">
    <property type="component" value="Unassembled WGS sequence"/>
</dbReference>
<keyword evidence="3" id="KW-1185">Reference proteome</keyword>
<reference evidence="2 3" key="1">
    <citation type="journal article" date="2019" name="Sci. Rep.">
        <title>Orb-weaving spider Araneus ventricosus genome elucidates the spidroin gene catalogue.</title>
        <authorList>
            <person name="Kono N."/>
            <person name="Nakamura H."/>
            <person name="Ohtoshi R."/>
            <person name="Moran D.A.P."/>
            <person name="Shinohara A."/>
            <person name="Yoshida Y."/>
            <person name="Fujiwara M."/>
            <person name="Mori M."/>
            <person name="Tomita M."/>
            <person name="Arakawa K."/>
        </authorList>
    </citation>
    <scope>NUCLEOTIDE SEQUENCE [LARGE SCALE GENOMIC DNA]</scope>
</reference>
<name>A0A4Y2P5S2_ARAVE</name>
<dbReference type="AlphaFoldDB" id="A0A4Y2P5S2"/>
<evidence type="ECO:0000313" key="2">
    <source>
        <dbReference type="EMBL" id="GBN45366.1"/>
    </source>
</evidence>
<sequence length="74" mass="8593">ARFFGKDPECPCRRAAEDFISHVLLECQKWANLKQSSPGNCQSKELKDFLKTEFLRRAFVDIFPNELFNVAFPP</sequence>
<evidence type="ECO:0000313" key="3">
    <source>
        <dbReference type="Proteomes" id="UP000499080"/>
    </source>
</evidence>
<gene>
    <name evidence="1" type="ORF">AVEN_29748_1</name>
    <name evidence="2" type="ORF">AVEN_72951_1</name>
</gene>
<evidence type="ECO:0000313" key="1">
    <source>
        <dbReference type="EMBL" id="GBN45309.1"/>
    </source>
</evidence>
<organism evidence="2 3">
    <name type="scientific">Araneus ventricosus</name>
    <name type="common">Orbweaver spider</name>
    <name type="synonym">Epeira ventricosa</name>
    <dbReference type="NCBI Taxonomy" id="182803"/>
    <lineage>
        <taxon>Eukaryota</taxon>
        <taxon>Metazoa</taxon>
        <taxon>Ecdysozoa</taxon>
        <taxon>Arthropoda</taxon>
        <taxon>Chelicerata</taxon>
        <taxon>Arachnida</taxon>
        <taxon>Araneae</taxon>
        <taxon>Araneomorphae</taxon>
        <taxon>Entelegynae</taxon>
        <taxon>Araneoidea</taxon>
        <taxon>Araneidae</taxon>
        <taxon>Araneus</taxon>
    </lineage>
</organism>
<protein>
    <submittedName>
        <fullName evidence="2">Uncharacterized protein</fullName>
    </submittedName>
</protein>
<feature type="non-terminal residue" evidence="2">
    <location>
        <position position="1"/>
    </location>
</feature>
<proteinExistence type="predicted"/>
<dbReference type="EMBL" id="BGPR01290665">
    <property type="protein sequence ID" value="GBN45366.1"/>
    <property type="molecule type" value="Genomic_DNA"/>
</dbReference>
<dbReference type="EMBL" id="BGPR01290641">
    <property type="protein sequence ID" value="GBN45309.1"/>
    <property type="molecule type" value="Genomic_DNA"/>
</dbReference>
<dbReference type="OrthoDB" id="5082906at2759"/>
<accession>A0A4Y2P5S2</accession>
<comment type="caution">
    <text evidence="2">The sequence shown here is derived from an EMBL/GenBank/DDBJ whole genome shotgun (WGS) entry which is preliminary data.</text>
</comment>